<proteinExistence type="inferred from homology"/>
<name>A0A1I6XKT4_9BACT</name>
<dbReference type="PANTHER" id="PTHR35333">
    <property type="entry name" value="BETA-LACTAMASE"/>
    <property type="match status" value="1"/>
</dbReference>
<dbReference type="PANTHER" id="PTHR35333:SF3">
    <property type="entry name" value="BETA-LACTAMASE-TYPE TRANSPEPTIDASE FOLD CONTAINING PROTEIN"/>
    <property type="match status" value="1"/>
</dbReference>
<dbReference type="AlphaFoldDB" id="A0A1I6XKT4"/>
<dbReference type="InterPro" id="IPR000871">
    <property type="entry name" value="Beta-lactam_class-A"/>
</dbReference>
<dbReference type="InterPro" id="IPR012338">
    <property type="entry name" value="Beta-lactam/transpept-like"/>
</dbReference>
<dbReference type="Pfam" id="PF13354">
    <property type="entry name" value="Beta-lactamase2"/>
    <property type="match status" value="1"/>
</dbReference>
<dbReference type="GO" id="GO:0008800">
    <property type="term" value="F:beta-lactamase activity"/>
    <property type="evidence" value="ECO:0007669"/>
    <property type="project" value="UniProtKB-EC"/>
</dbReference>
<comment type="similarity">
    <text evidence="2">Belongs to the class-A beta-lactamase family.</text>
</comment>
<sequence length="322" mass="36055">MPVITSPISIFGTMKIKLLLSLAFSLLLGTSENFAQTIPDLTSEINDLLKTFNGDVGIYVEHLPSGNKVEINADTIFPTASIVKIAILLGVFDKIEKGELHYREPLVYRDSIKYGGSGIMQYFQDSTQTDLSTLLALMLSYSDNTTSLWNQALAGGGADINVLMEKLGYQNTRVNSRTAGRESIWEKYGWGQTTPREMADILIRLNNRELFSPAASEQMYRLLSNTFYNDYAISGIPPGVNVASKQGMVNASRSEVFLVNSPQGDYVCAIFTKNNEDKSWEYDNEAWVMTRKLSNLVWNHFNPKQTYRAPQGSNKYLEGLSY</sequence>
<protein>
    <recommendedName>
        <fullName evidence="3">beta-lactamase</fullName>
        <ecNumber evidence="3">3.5.2.6</ecNumber>
    </recommendedName>
</protein>
<dbReference type="InterPro" id="IPR045155">
    <property type="entry name" value="Beta-lactam_cat"/>
</dbReference>
<evidence type="ECO:0000256" key="1">
    <source>
        <dbReference type="ARBA" id="ARBA00001526"/>
    </source>
</evidence>
<gene>
    <name evidence="5" type="ORF">SAMN04489724_0532</name>
</gene>
<keyword evidence="6" id="KW-1185">Reference proteome</keyword>
<dbReference type="Gene3D" id="3.40.710.10">
    <property type="entry name" value="DD-peptidase/beta-lactamase superfamily"/>
    <property type="match status" value="1"/>
</dbReference>
<reference evidence="6" key="1">
    <citation type="submission" date="2016-10" db="EMBL/GenBank/DDBJ databases">
        <authorList>
            <person name="Varghese N."/>
            <person name="Submissions S."/>
        </authorList>
    </citation>
    <scope>NUCLEOTIDE SEQUENCE [LARGE SCALE GENOMIC DNA]</scope>
    <source>
        <strain evidence="6">DSM 23445</strain>
    </source>
</reference>
<dbReference type="STRING" id="305507.SAMN04489724_0532"/>
<evidence type="ECO:0000313" key="6">
    <source>
        <dbReference type="Proteomes" id="UP000199673"/>
    </source>
</evidence>
<feature type="domain" description="Beta-lactamase class A catalytic" evidence="4">
    <location>
        <begin position="57"/>
        <end position="272"/>
    </location>
</feature>
<evidence type="ECO:0000313" key="5">
    <source>
        <dbReference type="EMBL" id="SFT38707.1"/>
    </source>
</evidence>
<evidence type="ECO:0000259" key="4">
    <source>
        <dbReference type="Pfam" id="PF13354"/>
    </source>
</evidence>
<dbReference type="EC" id="3.5.2.6" evidence="3"/>
<evidence type="ECO:0000256" key="2">
    <source>
        <dbReference type="ARBA" id="ARBA00009009"/>
    </source>
</evidence>
<dbReference type="GO" id="GO:0030655">
    <property type="term" value="P:beta-lactam antibiotic catabolic process"/>
    <property type="evidence" value="ECO:0007669"/>
    <property type="project" value="InterPro"/>
</dbReference>
<dbReference type="GO" id="GO:0046677">
    <property type="term" value="P:response to antibiotic"/>
    <property type="evidence" value="ECO:0007669"/>
    <property type="project" value="InterPro"/>
</dbReference>
<dbReference type="EMBL" id="FPBF01000001">
    <property type="protein sequence ID" value="SFT38707.1"/>
    <property type="molecule type" value="Genomic_DNA"/>
</dbReference>
<evidence type="ECO:0000256" key="3">
    <source>
        <dbReference type="ARBA" id="ARBA00012865"/>
    </source>
</evidence>
<comment type="catalytic activity">
    <reaction evidence="1">
        <text>a beta-lactam + H2O = a substituted beta-amino acid</text>
        <dbReference type="Rhea" id="RHEA:20401"/>
        <dbReference type="ChEBI" id="CHEBI:15377"/>
        <dbReference type="ChEBI" id="CHEBI:35627"/>
        <dbReference type="ChEBI" id="CHEBI:140347"/>
        <dbReference type="EC" id="3.5.2.6"/>
    </reaction>
</comment>
<accession>A0A1I6XKT4</accession>
<dbReference type="SUPFAM" id="SSF56601">
    <property type="entry name" value="beta-lactamase/transpeptidase-like"/>
    <property type="match status" value="1"/>
</dbReference>
<organism evidence="5 6">
    <name type="scientific">Algoriphagus locisalis</name>
    <dbReference type="NCBI Taxonomy" id="305507"/>
    <lineage>
        <taxon>Bacteria</taxon>
        <taxon>Pseudomonadati</taxon>
        <taxon>Bacteroidota</taxon>
        <taxon>Cytophagia</taxon>
        <taxon>Cytophagales</taxon>
        <taxon>Cyclobacteriaceae</taxon>
        <taxon>Algoriphagus</taxon>
    </lineage>
</organism>
<dbReference type="Proteomes" id="UP000199673">
    <property type="component" value="Unassembled WGS sequence"/>
</dbReference>